<dbReference type="PROSITE" id="PS50244">
    <property type="entry name" value="S5A_REDUCTASE"/>
    <property type="match status" value="1"/>
</dbReference>
<dbReference type="PANTHER" id="PTHR14624">
    <property type="entry name" value="DFG10 PROTEIN"/>
    <property type="match status" value="1"/>
</dbReference>
<reference evidence="11" key="1">
    <citation type="journal article" date="2015" name="J. Med. Entomol.">
        <title>A Deep Insight Into the Sialotranscriptome of the Chagas Disease Vector, Panstrongylus megistus (Hemiptera: Heteroptera).</title>
        <authorList>
            <person name="Ribeiro J.M."/>
            <person name="Schwarz A."/>
            <person name="Francischetti I.M."/>
        </authorList>
    </citation>
    <scope>NUCLEOTIDE SEQUENCE</scope>
    <source>
        <tissue evidence="11">Salivary glands</tissue>
    </source>
</reference>
<feature type="transmembrane region" description="Helical" evidence="9">
    <location>
        <begin position="6"/>
        <end position="28"/>
    </location>
</feature>
<dbReference type="GO" id="GO:0005789">
    <property type="term" value="C:endoplasmic reticulum membrane"/>
    <property type="evidence" value="ECO:0007669"/>
    <property type="project" value="UniProtKB-SubCell"/>
</dbReference>
<keyword evidence="3 9" id="KW-0812">Transmembrane</keyword>
<comment type="pathway">
    <text evidence="9">Protein modification; protein glycosylation.</text>
</comment>
<dbReference type="GO" id="GO:0102389">
    <property type="term" value="F:polyprenol reductase activity"/>
    <property type="evidence" value="ECO:0007669"/>
    <property type="project" value="UniProtKB-UniRule"/>
</dbReference>
<keyword evidence="9" id="KW-0521">NADP</keyword>
<keyword evidence="5 9" id="KW-0472">Membrane</keyword>
<evidence type="ECO:0000259" key="10">
    <source>
        <dbReference type="Pfam" id="PF02544"/>
    </source>
</evidence>
<evidence type="ECO:0000256" key="2">
    <source>
        <dbReference type="ARBA" id="ARBA00012522"/>
    </source>
</evidence>
<evidence type="ECO:0000313" key="11">
    <source>
        <dbReference type="EMBL" id="JAC86606.1"/>
    </source>
</evidence>
<keyword evidence="4 9" id="KW-1133">Transmembrane helix</keyword>
<evidence type="ECO:0000256" key="9">
    <source>
        <dbReference type="RuleBase" id="RU367081"/>
    </source>
</evidence>
<sequence length="304" mass="35177">MGLNILKLHFAANTIYITIFGLIINYCAEYLPNFLTNTFLYGKFDNAKDKDRLTLKVPKRWFKHFYVFGTLWVSLFLVISTSHYFQVINTIPSPIKNFISYFSCDGNIATVTAAESLVALLLFTFQIFKRYYETHYVSVFSSSKMHIGHYYLGFFHYFGAAIAIVMESPGFSHSDHFEAAFHTRDISYKTLIASLIFFWAWWKQYESASILANLRKNKKGVVVTDAHLIPNRGLFIYVSSPHSLCEIIIYVCLTIILSGNTTFPSVAAWVIANQIESALLSHWWYQKTFKNYPKERKAIIPFFL</sequence>
<evidence type="ECO:0000256" key="8">
    <source>
        <dbReference type="ARBA" id="ARBA00049427"/>
    </source>
</evidence>
<comment type="subcellular location">
    <subcellularLocation>
        <location evidence="1">Endomembrane system</location>
        <topology evidence="1">Multi-pass membrane protein</topology>
    </subcellularLocation>
    <subcellularLocation>
        <location evidence="9">Endoplasmic reticulum membrane</location>
    </subcellularLocation>
</comment>
<comment type="catalytic activity">
    <reaction evidence="8 9">
        <text>a di-trans,poly-cis-dolichal + NADP(+) = a di-trans,poly-cis-polyprenal + NADPH + H(+)</text>
        <dbReference type="Rhea" id="RHEA:80727"/>
        <dbReference type="Rhea" id="RHEA-COMP:19536"/>
        <dbReference type="Rhea" id="RHEA-COMP:19537"/>
        <dbReference type="ChEBI" id="CHEBI:15378"/>
        <dbReference type="ChEBI" id="CHEBI:57783"/>
        <dbReference type="ChEBI" id="CHEBI:58349"/>
        <dbReference type="ChEBI" id="CHEBI:231623"/>
        <dbReference type="ChEBI" id="CHEBI:231637"/>
        <dbReference type="EC" id="1.3.1.94"/>
    </reaction>
    <physiologicalReaction direction="right-to-left" evidence="8 9">
        <dbReference type="Rhea" id="RHEA:80729"/>
    </physiologicalReaction>
</comment>
<feature type="transmembrane region" description="Helical" evidence="9">
    <location>
        <begin position="65"/>
        <end position="88"/>
    </location>
</feature>
<comment type="function">
    <text evidence="9">Plays a key role in early steps of protein N-linked glycosylation by being involved in the conversion of polyprenol into dolichol. Acts as a polyprenal reductase that mediates the reduction of polyprenal into dolichal in a NADP-dependent mechanism. Dolichols are required for the synthesis of dolichol-linked monosaccharides and the oligosaccharide precursor used for N-glycosylation.</text>
</comment>
<dbReference type="EC" id="1.3.1.94" evidence="2 9"/>
<dbReference type="AlphaFoldDB" id="A0A069DSA0"/>
<dbReference type="UniPathway" id="UPA00378"/>
<organism evidence="11">
    <name type="scientific">Panstrongylus megistus</name>
    <dbReference type="NCBI Taxonomy" id="65343"/>
    <lineage>
        <taxon>Eukaryota</taxon>
        <taxon>Metazoa</taxon>
        <taxon>Ecdysozoa</taxon>
        <taxon>Arthropoda</taxon>
        <taxon>Hexapoda</taxon>
        <taxon>Insecta</taxon>
        <taxon>Pterygota</taxon>
        <taxon>Neoptera</taxon>
        <taxon>Paraneoptera</taxon>
        <taxon>Hemiptera</taxon>
        <taxon>Heteroptera</taxon>
        <taxon>Panheteroptera</taxon>
        <taxon>Cimicomorpha</taxon>
        <taxon>Reduviidae</taxon>
        <taxon>Triatominae</taxon>
        <taxon>Panstrongylus</taxon>
    </lineage>
</organism>
<comment type="similarity">
    <text evidence="6 9">Belongs to the steroid 5-alpha reductase family. Polyprenal reductase subfamily.</text>
</comment>
<dbReference type="Pfam" id="PF02544">
    <property type="entry name" value="Steroid_dh"/>
    <property type="match status" value="1"/>
</dbReference>
<keyword evidence="9" id="KW-0256">Endoplasmic reticulum</keyword>
<feature type="transmembrane region" description="Helical" evidence="9">
    <location>
        <begin position="149"/>
        <end position="166"/>
    </location>
</feature>
<accession>A0A069DSA0</accession>
<dbReference type="EMBL" id="GBGD01002283">
    <property type="protein sequence ID" value="JAC86606.1"/>
    <property type="molecule type" value="mRNA"/>
</dbReference>
<dbReference type="InterPro" id="IPR001104">
    <property type="entry name" value="3-oxo-5_a-steroid_4-DH_C"/>
</dbReference>
<dbReference type="GO" id="GO:0003865">
    <property type="term" value="F:3-oxo-5-alpha-steroid 4-dehydrogenase activity"/>
    <property type="evidence" value="ECO:0007669"/>
    <property type="project" value="TreeGrafter"/>
</dbReference>
<evidence type="ECO:0000256" key="6">
    <source>
        <dbReference type="ARBA" id="ARBA00046320"/>
    </source>
</evidence>
<dbReference type="InterPro" id="IPR039698">
    <property type="entry name" value="Dfg10/SRD5A3"/>
</dbReference>
<dbReference type="GO" id="GO:0016095">
    <property type="term" value="P:polyprenol catabolic process"/>
    <property type="evidence" value="ECO:0007669"/>
    <property type="project" value="UniProtKB-UniRule"/>
</dbReference>
<keyword evidence="9" id="KW-0560">Oxidoreductase</keyword>
<name>A0A069DSA0_9HEMI</name>
<evidence type="ECO:0000256" key="1">
    <source>
        <dbReference type="ARBA" id="ARBA00004127"/>
    </source>
</evidence>
<evidence type="ECO:0000256" key="7">
    <source>
        <dbReference type="ARBA" id="ARBA00047186"/>
    </source>
</evidence>
<evidence type="ECO:0000256" key="3">
    <source>
        <dbReference type="ARBA" id="ARBA00022692"/>
    </source>
</evidence>
<evidence type="ECO:0000256" key="5">
    <source>
        <dbReference type="ARBA" id="ARBA00023136"/>
    </source>
</evidence>
<dbReference type="GO" id="GO:0160198">
    <property type="term" value="F:polyprenal reductase activity"/>
    <property type="evidence" value="ECO:0007669"/>
    <property type="project" value="UniProtKB-EC"/>
</dbReference>
<feature type="domain" description="3-oxo-5-alpha-steroid 4-dehydrogenase C-terminal" evidence="10">
    <location>
        <begin position="188"/>
        <end position="304"/>
    </location>
</feature>
<evidence type="ECO:0000256" key="4">
    <source>
        <dbReference type="ARBA" id="ARBA00022989"/>
    </source>
</evidence>
<dbReference type="PANTHER" id="PTHR14624:SF0">
    <property type="entry name" value="POLYPRENOL REDUCTASE"/>
    <property type="match status" value="1"/>
</dbReference>
<protein>
    <recommendedName>
        <fullName evidence="7 9">Polyprenal reductase</fullName>
        <ecNumber evidence="2 9">1.3.1.94</ecNumber>
    </recommendedName>
</protein>
<proteinExistence type="evidence at transcript level"/>
<dbReference type="GO" id="GO:0006488">
    <property type="term" value="P:dolichol-linked oligosaccharide biosynthetic process"/>
    <property type="evidence" value="ECO:0007669"/>
    <property type="project" value="UniProtKB-UniRule"/>
</dbReference>
<feature type="transmembrane region" description="Helical" evidence="9">
    <location>
        <begin position="108"/>
        <end position="128"/>
    </location>
</feature>